<keyword evidence="4 7" id="KW-0653">Protein transport</keyword>
<evidence type="ECO:0000256" key="7">
    <source>
        <dbReference type="RuleBase" id="RU366022"/>
    </source>
</evidence>
<comment type="subcellular location">
    <subcellularLocation>
        <location evidence="7">Cytoplasm</location>
    </subcellularLocation>
    <subcellularLocation>
        <location evidence="7">Preautophagosomal structure</location>
    </subcellularLocation>
</comment>
<comment type="caution">
    <text evidence="10">The sequence shown here is derived from an EMBL/GenBank/DDBJ whole genome shotgun (WGS) entry which is preliminary data.</text>
</comment>
<name>A0A015IEE1_RHIIW</name>
<protein>
    <recommendedName>
        <fullName evidence="2 7">Ubiquitin-like modifier-activating enzyme ATG7</fullName>
    </recommendedName>
    <alternativeName>
        <fullName evidence="7">Autophagy-related protein 7</fullName>
    </alternativeName>
</protein>
<evidence type="ECO:0000256" key="4">
    <source>
        <dbReference type="ARBA" id="ARBA00022927"/>
    </source>
</evidence>
<dbReference type="InterPro" id="IPR006285">
    <property type="entry name" value="Atg7"/>
</dbReference>
<sequence>MSSGPLVQFVAYSSAVEAIFWHTLSTRKIDLYKLDDTSHDILGHYFTGHTITSQHATEANISMPARLCLGIDAFDDTNSASFSRLPPFAYPSIGKIKNTNTIEDFKALDKAALFKEITEQIWQDIKSGEAVKNPYLLTRFLLVTFADLKKYKYHYWFGFPALITEPPWHVSENGEIKSIRDLWISSDIESFRENYDLFRQKQSCANAGFFLVKRSNSKEMIIGSLSEFDTFFEGCGSDERIVGFADPSSLPTNPGWPLRNLLVLLQRRWNIHKIKILCYREVPGKKDVSQTCILTVEIPETDTISDECPKGLGWEKNSQGKLAPRSVDLAHLMDPVRLADTSVDLNLKLMRWRIVPNLQLEKIRETKCLLLGAGTLGCYVARCLLGWGVRHITFVDNARISFSNPVRQPLFFFEDSLEGGKFKAQTAAENLKKIYPGSITEGHHINIPMPGHPVISESQVRSDIEKITQLIDSHDVIFLLMDSRESRWLPTLLGASMRKLVINAALGFDTYVVMRHGVKDLDFTSKSTGVSSSKMPEIKQLGCYFCNDIVAPTDSLKDRTLDQQCTVTRPGLSAIASAYAVELMVSVLHHEKGPAAPADTINDLSGSTDTSTSTPLGIIPHQIRGFLTNFNNMLIVGQAYDKCTACSDKISEEYKTNGFEFLKRVFDSPTYLEELTGLAKLHQESEAAGDFVWDEEDNEL</sequence>
<keyword evidence="11" id="KW-1185">Reference proteome</keyword>
<dbReference type="GO" id="GO:0034727">
    <property type="term" value="P:piecemeal microautophagy of the nucleus"/>
    <property type="evidence" value="ECO:0007669"/>
    <property type="project" value="TreeGrafter"/>
</dbReference>
<dbReference type="PANTHER" id="PTHR10953">
    <property type="entry name" value="UBIQUITIN-ACTIVATING ENZYME E1"/>
    <property type="match status" value="1"/>
</dbReference>
<feature type="domain" description="Ubiquitin-like modifier-activating enzyme Atg7 N-terminal" evidence="9">
    <location>
        <begin position="7"/>
        <end position="333"/>
    </location>
</feature>
<dbReference type="GO" id="GO:0015031">
    <property type="term" value="P:protein transport"/>
    <property type="evidence" value="ECO:0007669"/>
    <property type="project" value="UniProtKB-UniRule"/>
</dbReference>
<comment type="function">
    <text evidence="7">E1-like activating enzyme involved in the 2 ubiquitin-like systems required for cytoplasm to vacuole transport (Cvt) and autophagy. Activates ATG12 for its conjugation with ATG5 and ATG8 for its conjugation with phosphatidylethanolamine. Both systems are needed for the ATG8 association to Cvt vesicles and autophagosomes membranes. Autophagy is essential for maintenance of amino acid levels and protein synthesis under nitrogen starvation. Required for selective autophagic degradation of the nucleus (nucleophagy) as well as for mitophagy which contributes to regulate mitochondrial quantity and quality by eliminating the mitochondria to a basal level to fulfill cellular energy requirements and preventing excess ROS production.</text>
</comment>
<dbReference type="GO" id="GO:0000045">
    <property type="term" value="P:autophagosome assembly"/>
    <property type="evidence" value="ECO:0007669"/>
    <property type="project" value="TreeGrafter"/>
</dbReference>
<keyword evidence="3 7" id="KW-0813">Transport</keyword>
<dbReference type="CDD" id="cd01486">
    <property type="entry name" value="Apg7"/>
    <property type="match status" value="1"/>
</dbReference>
<dbReference type="InterPro" id="IPR042522">
    <property type="entry name" value="Atg7_N_1"/>
</dbReference>
<dbReference type="FunFam" id="3.40.140.70:FF:000001">
    <property type="entry name" value="Ubiquitin-like modifier-activating enzyme atg7"/>
    <property type="match status" value="1"/>
</dbReference>
<dbReference type="PANTHER" id="PTHR10953:SF3">
    <property type="entry name" value="UBIQUITIN-LIKE MODIFIER-ACTIVATING ENZYME ATG7"/>
    <property type="match status" value="1"/>
</dbReference>
<evidence type="ECO:0000313" key="11">
    <source>
        <dbReference type="Proteomes" id="UP000022910"/>
    </source>
</evidence>
<dbReference type="NCBIfam" id="TIGR01381">
    <property type="entry name" value="E1_like_apg7"/>
    <property type="match status" value="1"/>
</dbReference>
<dbReference type="GO" id="GO:0000422">
    <property type="term" value="P:autophagy of mitochondrion"/>
    <property type="evidence" value="ECO:0007669"/>
    <property type="project" value="TreeGrafter"/>
</dbReference>
<evidence type="ECO:0000256" key="2">
    <source>
        <dbReference type="ARBA" id="ARBA00017647"/>
    </source>
</evidence>
<evidence type="ECO:0000313" key="10">
    <source>
        <dbReference type="EMBL" id="EXX55522.1"/>
    </source>
</evidence>
<dbReference type="Proteomes" id="UP000022910">
    <property type="component" value="Unassembled WGS sequence"/>
</dbReference>
<dbReference type="Pfam" id="PF00899">
    <property type="entry name" value="ThiF"/>
    <property type="match status" value="1"/>
</dbReference>
<comment type="similarity">
    <text evidence="1 7">Belongs to the ATG7 family.</text>
</comment>
<dbReference type="InterPro" id="IPR035985">
    <property type="entry name" value="Ubiquitin-activating_enz"/>
</dbReference>
<keyword evidence="5 7" id="KW-0072">Autophagy</keyword>
<dbReference type="Gene3D" id="3.40.140.70">
    <property type="entry name" value="Ubiquitin-like modifier-activating enzyme ATG7 N-terminal domain"/>
    <property type="match status" value="1"/>
</dbReference>
<dbReference type="STRING" id="1432141.A0A015IEE1"/>
<dbReference type="HOGENOM" id="CLU_012998_2_1_1"/>
<dbReference type="GO" id="GO:0019778">
    <property type="term" value="F:Atg12 activating enzyme activity"/>
    <property type="evidence" value="ECO:0007669"/>
    <property type="project" value="TreeGrafter"/>
</dbReference>
<proteinExistence type="inferred from homology"/>
<feature type="domain" description="THIF-type NAD/FAD binding fold" evidence="8">
    <location>
        <begin position="350"/>
        <end position="601"/>
    </location>
</feature>
<dbReference type="SUPFAM" id="SSF69572">
    <property type="entry name" value="Activating enzymes of the ubiquitin-like proteins"/>
    <property type="match status" value="1"/>
</dbReference>
<accession>A0A015IEE1</accession>
<dbReference type="InterPro" id="IPR000594">
    <property type="entry name" value="ThiF_NAD_FAD-bd"/>
</dbReference>
<evidence type="ECO:0000256" key="5">
    <source>
        <dbReference type="ARBA" id="ARBA00023006"/>
    </source>
</evidence>
<feature type="active site" description="Glycyl thioester intermediate" evidence="6">
    <location>
        <position position="565"/>
    </location>
</feature>
<dbReference type="InterPro" id="IPR032197">
    <property type="entry name" value="Atg7_N"/>
</dbReference>
<dbReference type="GO" id="GO:0000407">
    <property type="term" value="C:phagophore assembly site"/>
    <property type="evidence" value="ECO:0007669"/>
    <property type="project" value="UniProtKB-SubCell"/>
</dbReference>
<evidence type="ECO:0000256" key="1">
    <source>
        <dbReference type="ARBA" id="ARBA00010931"/>
    </source>
</evidence>
<keyword evidence="7" id="KW-0963">Cytoplasm</keyword>
<dbReference type="EMBL" id="JEMT01028148">
    <property type="protein sequence ID" value="EXX55522.1"/>
    <property type="molecule type" value="Genomic_DNA"/>
</dbReference>
<dbReference type="InterPro" id="IPR042523">
    <property type="entry name" value="Atg7_N_2"/>
</dbReference>
<dbReference type="Pfam" id="PF16420">
    <property type="entry name" value="ATG7_N"/>
    <property type="match status" value="1"/>
</dbReference>
<dbReference type="SMR" id="A0A015IEE1"/>
<dbReference type="GO" id="GO:0006995">
    <property type="term" value="P:cellular response to nitrogen starvation"/>
    <property type="evidence" value="ECO:0007669"/>
    <property type="project" value="TreeGrafter"/>
</dbReference>
<reference evidence="10 11" key="1">
    <citation type="submission" date="2014-02" db="EMBL/GenBank/DDBJ databases">
        <title>Single nucleus genome sequencing reveals high similarity among nuclei of an endomycorrhizal fungus.</title>
        <authorList>
            <person name="Lin K."/>
            <person name="Geurts R."/>
            <person name="Zhang Z."/>
            <person name="Limpens E."/>
            <person name="Saunders D.G."/>
            <person name="Mu D."/>
            <person name="Pang E."/>
            <person name="Cao H."/>
            <person name="Cha H."/>
            <person name="Lin T."/>
            <person name="Zhou Q."/>
            <person name="Shang Y."/>
            <person name="Li Y."/>
            <person name="Ivanov S."/>
            <person name="Sharma T."/>
            <person name="Velzen R.V."/>
            <person name="Ruijter N.D."/>
            <person name="Aanen D.K."/>
            <person name="Win J."/>
            <person name="Kamoun S."/>
            <person name="Bisseling T."/>
            <person name="Huang S."/>
        </authorList>
    </citation>
    <scope>NUCLEOTIDE SEQUENCE [LARGE SCALE GENOMIC DNA]</scope>
    <source>
        <strain evidence="11">DAOM197198w</strain>
    </source>
</reference>
<dbReference type="InterPro" id="IPR045886">
    <property type="entry name" value="ThiF/MoeB/HesA"/>
</dbReference>
<evidence type="ECO:0000256" key="6">
    <source>
        <dbReference type="PIRSR" id="PIRSR606285-1"/>
    </source>
</evidence>
<comment type="subunit">
    <text evidence="7">Homodimer.</text>
</comment>
<dbReference type="FunFam" id="3.40.50.720:FF:000243">
    <property type="entry name" value="Ubiquitin-like modifier-activating enzyme ATG7"/>
    <property type="match status" value="1"/>
</dbReference>
<evidence type="ECO:0000259" key="9">
    <source>
        <dbReference type="Pfam" id="PF16420"/>
    </source>
</evidence>
<organism evidence="10 11">
    <name type="scientific">Rhizophagus irregularis (strain DAOM 197198w)</name>
    <name type="common">Glomus intraradices</name>
    <dbReference type="NCBI Taxonomy" id="1432141"/>
    <lineage>
        <taxon>Eukaryota</taxon>
        <taxon>Fungi</taxon>
        <taxon>Fungi incertae sedis</taxon>
        <taxon>Mucoromycota</taxon>
        <taxon>Glomeromycotina</taxon>
        <taxon>Glomeromycetes</taxon>
        <taxon>Glomerales</taxon>
        <taxon>Glomeraceae</taxon>
        <taxon>Rhizophagus</taxon>
    </lineage>
</organism>
<dbReference type="Gene3D" id="3.40.140.100">
    <property type="entry name" value="Ubiquitin-like modifier-activating enzyme ATG7 C-terminal domain"/>
    <property type="match status" value="1"/>
</dbReference>
<evidence type="ECO:0000256" key="3">
    <source>
        <dbReference type="ARBA" id="ARBA00022448"/>
    </source>
</evidence>
<evidence type="ECO:0000259" key="8">
    <source>
        <dbReference type="Pfam" id="PF00899"/>
    </source>
</evidence>
<dbReference type="AlphaFoldDB" id="A0A015IEE1"/>
<dbReference type="GO" id="GO:0019779">
    <property type="term" value="F:Atg8 activating enzyme activity"/>
    <property type="evidence" value="ECO:0007669"/>
    <property type="project" value="TreeGrafter"/>
</dbReference>
<dbReference type="Gene3D" id="3.40.50.720">
    <property type="entry name" value="NAD(P)-binding Rossmann-like Domain"/>
    <property type="match status" value="1"/>
</dbReference>
<dbReference type="OrthoDB" id="338614at2759"/>
<dbReference type="OMA" id="RQIWDAI"/>
<dbReference type="GO" id="GO:0032446">
    <property type="term" value="P:protein modification by small protein conjugation"/>
    <property type="evidence" value="ECO:0007669"/>
    <property type="project" value="TreeGrafter"/>
</dbReference>
<keyword evidence="7" id="KW-0833">Ubl conjugation pathway</keyword>
<gene>
    <name evidence="10" type="ORF">RirG_224930</name>
</gene>